<gene>
    <name evidence="2" type="ORF">O4J56_03410</name>
</gene>
<comment type="caution">
    <text evidence="2">The sequence shown here is derived from an EMBL/GenBank/DDBJ whole genome shotgun (WGS) entry which is preliminary data.</text>
</comment>
<name>A0ABT4TYA7_9ACTN</name>
<keyword evidence="3" id="KW-1185">Reference proteome</keyword>
<proteinExistence type="predicted"/>
<accession>A0ABT4TYA7</accession>
<evidence type="ECO:0008006" key="4">
    <source>
        <dbReference type="Google" id="ProtNLM"/>
    </source>
</evidence>
<dbReference type="Proteomes" id="UP001527866">
    <property type="component" value="Unassembled WGS sequence"/>
</dbReference>
<feature type="chain" id="PRO_5045957680" description="Secreted protein" evidence="1">
    <location>
        <begin position="21"/>
        <end position="107"/>
    </location>
</feature>
<dbReference type="InterPro" id="IPR006311">
    <property type="entry name" value="TAT_signal"/>
</dbReference>
<sequence>MRARRTAVLAAALTGLLATAAPAAADAGPGVLELYSAPGLGHTVFEGGGCHTLPDKRMVSFADAEPAGDYVFYPGPDCTGVPLDSGRDDSQWIPPLYGVRSVDVRFG</sequence>
<protein>
    <recommendedName>
        <fullName evidence="4">Secreted protein</fullName>
    </recommendedName>
</protein>
<evidence type="ECO:0000313" key="3">
    <source>
        <dbReference type="Proteomes" id="UP001527866"/>
    </source>
</evidence>
<dbReference type="EMBL" id="JAQFWQ010000006">
    <property type="protein sequence ID" value="MDA2809680.1"/>
    <property type="molecule type" value="Genomic_DNA"/>
</dbReference>
<dbReference type="PROSITE" id="PS51318">
    <property type="entry name" value="TAT"/>
    <property type="match status" value="1"/>
</dbReference>
<evidence type="ECO:0000256" key="1">
    <source>
        <dbReference type="SAM" id="SignalP"/>
    </source>
</evidence>
<feature type="signal peptide" evidence="1">
    <location>
        <begin position="1"/>
        <end position="20"/>
    </location>
</feature>
<evidence type="ECO:0000313" key="2">
    <source>
        <dbReference type="EMBL" id="MDA2809680.1"/>
    </source>
</evidence>
<dbReference type="RefSeq" id="WP_270683585.1">
    <property type="nucleotide sequence ID" value="NZ_JAQFWQ010000006.1"/>
</dbReference>
<reference evidence="2 3" key="1">
    <citation type="submission" date="2023-01" db="EMBL/GenBank/DDBJ databases">
        <title>Draft genome sequence of Nocardiopsis sp. RSe5-2 isolated from halophytes.</title>
        <authorList>
            <person name="Duangmal K."/>
            <person name="Chantavorakit T."/>
        </authorList>
    </citation>
    <scope>NUCLEOTIDE SEQUENCE [LARGE SCALE GENOMIC DNA]</scope>
    <source>
        <strain evidence="2 3">RSe5-2</strain>
    </source>
</reference>
<keyword evidence="1" id="KW-0732">Signal</keyword>
<organism evidence="2 3">
    <name type="scientific">Nocardiopsis endophytica</name>
    <dbReference type="NCBI Taxonomy" id="3018445"/>
    <lineage>
        <taxon>Bacteria</taxon>
        <taxon>Bacillati</taxon>
        <taxon>Actinomycetota</taxon>
        <taxon>Actinomycetes</taxon>
        <taxon>Streptosporangiales</taxon>
        <taxon>Nocardiopsidaceae</taxon>
        <taxon>Nocardiopsis</taxon>
    </lineage>
</organism>